<reference evidence="1" key="1">
    <citation type="submission" date="2021-01" db="EMBL/GenBank/DDBJ databases">
        <authorList>
            <consortium name="Genoscope - CEA"/>
            <person name="William W."/>
        </authorList>
    </citation>
    <scope>NUCLEOTIDE SEQUENCE</scope>
</reference>
<evidence type="ECO:0000313" key="1">
    <source>
        <dbReference type="EMBL" id="CAD8105855.1"/>
    </source>
</evidence>
<protein>
    <submittedName>
        <fullName evidence="1">Uncharacterized protein</fullName>
    </submittedName>
</protein>
<keyword evidence="2" id="KW-1185">Reference proteome</keyword>
<evidence type="ECO:0000313" key="2">
    <source>
        <dbReference type="Proteomes" id="UP000692954"/>
    </source>
</evidence>
<organism evidence="1 2">
    <name type="scientific">Paramecium sonneborni</name>
    <dbReference type="NCBI Taxonomy" id="65129"/>
    <lineage>
        <taxon>Eukaryota</taxon>
        <taxon>Sar</taxon>
        <taxon>Alveolata</taxon>
        <taxon>Ciliophora</taxon>
        <taxon>Intramacronucleata</taxon>
        <taxon>Oligohymenophorea</taxon>
        <taxon>Peniculida</taxon>
        <taxon>Parameciidae</taxon>
        <taxon>Paramecium</taxon>
    </lineage>
</organism>
<accession>A0A8S1PRR2</accession>
<gene>
    <name evidence="1" type="ORF">PSON_ATCC_30995.1.T0850135</name>
</gene>
<dbReference type="AlphaFoldDB" id="A0A8S1PRR2"/>
<name>A0A8S1PRR2_9CILI</name>
<dbReference type="Proteomes" id="UP000692954">
    <property type="component" value="Unassembled WGS sequence"/>
</dbReference>
<comment type="caution">
    <text evidence="1">The sequence shown here is derived from an EMBL/GenBank/DDBJ whole genome shotgun (WGS) entry which is preliminary data.</text>
</comment>
<sequence length="47" mass="5486">MRLFFVSIIKVKVRTSKLGALFCLNLSQNYFSNLLEHIIIKIQIKCT</sequence>
<proteinExistence type="predicted"/>
<dbReference type="EMBL" id="CAJJDN010000085">
    <property type="protein sequence ID" value="CAD8105855.1"/>
    <property type="molecule type" value="Genomic_DNA"/>
</dbReference>